<gene>
    <name evidence="6" type="ORF">HaLaN_00850</name>
</gene>
<dbReference type="Proteomes" id="UP000485058">
    <property type="component" value="Unassembled WGS sequence"/>
</dbReference>
<dbReference type="NCBIfam" id="TIGR00981">
    <property type="entry name" value="rpsL_bact"/>
    <property type="match status" value="1"/>
</dbReference>
<dbReference type="GO" id="GO:0006412">
    <property type="term" value="P:translation"/>
    <property type="evidence" value="ECO:0007669"/>
    <property type="project" value="InterPro"/>
</dbReference>
<dbReference type="EMBL" id="BLLF01000029">
    <property type="protein sequence ID" value="GFH06250.1"/>
    <property type="molecule type" value="Genomic_DNA"/>
</dbReference>
<dbReference type="InterPro" id="IPR005679">
    <property type="entry name" value="Ribosomal_uS12_bac"/>
</dbReference>
<dbReference type="GO" id="GO:0003735">
    <property type="term" value="F:structural constituent of ribosome"/>
    <property type="evidence" value="ECO:0007669"/>
    <property type="project" value="InterPro"/>
</dbReference>
<evidence type="ECO:0000256" key="1">
    <source>
        <dbReference type="ARBA" id="ARBA00005657"/>
    </source>
</evidence>
<dbReference type="Pfam" id="PF00164">
    <property type="entry name" value="Ribosom_S12_S23"/>
    <property type="match status" value="1"/>
</dbReference>
<dbReference type="FunFam" id="2.40.50.140:FF:000099">
    <property type="entry name" value="Ribosomal protein S12, mitochondrial"/>
    <property type="match status" value="1"/>
</dbReference>
<dbReference type="InterPro" id="IPR006032">
    <property type="entry name" value="Ribosomal_uS12"/>
</dbReference>
<dbReference type="InterPro" id="IPR012340">
    <property type="entry name" value="NA-bd_OB-fold"/>
</dbReference>
<evidence type="ECO:0000256" key="3">
    <source>
        <dbReference type="ARBA" id="ARBA00023274"/>
    </source>
</evidence>
<proteinExistence type="inferred from homology"/>
<sequence length="415" mass="43959">MPWSGFEHSPVHSLTSLLSLTSLQLTPSVLCDGCLLDPPPPPSLGREGGLRQVKLLAGAQSLALLATPAGMLSAVQRSGAGTIVACLQKLAPGCSALASATCSALASGQPVLRQPLHHRCSPDRCVATPSLVSLPCQHNSFSTLIQGWASANHTIMLAPHSSAAVHHARVHSTVSPVSCSALPMLDRPTLPALGSHSRCMGTMLGTYPSPAQLPAPRVSLGPMGSMAGQRGTAGWPGQASPSTHPFISSWPATRLACQRNARPWSRPPLMDLSRSTLASMVSGMGCVQHLTIGQLLRGDRQKGVPVRKTRTRKLNGNPFARGICVKVYTTPPKKPNSANRKVAKVQLNNGHKVVAYIPGEGHNLQEHSVVLVRGGRTKDLPGVRYKVVRGRYDCAGVKDRKQSRSKYGTKRPKAA</sequence>
<comment type="similarity">
    <text evidence="1">Belongs to the universal ribosomal protein uS12 family.</text>
</comment>
<dbReference type="CDD" id="cd03368">
    <property type="entry name" value="Ribosomal_S12"/>
    <property type="match status" value="1"/>
</dbReference>
<dbReference type="AlphaFoldDB" id="A0A699Y7V0"/>
<feature type="compositionally biased region" description="Basic residues" evidence="4">
    <location>
        <begin position="403"/>
        <end position="415"/>
    </location>
</feature>
<dbReference type="PRINTS" id="PR01034">
    <property type="entry name" value="RIBOSOMALS12"/>
</dbReference>
<feature type="signal peptide" evidence="5">
    <location>
        <begin position="1"/>
        <end position="31"/>
    </location>
</feature>
<organism evidence="6 7">
    <name type="scientific">Haematococcus lacustris</name>
    <name type="common">Green alga</name>
    <name type="synonym">Haematococcus pluvialis</name>
    <dbReference type="NCBI Taxonomy" id="44745"/>
    <lineage>
        <taxon>Eukaryota</taxon>
        <taxon>Viridiplantae</taxon>
        <taxon>Chlorophyta</taxon>
        <taxon>core chlorophytes</taxon>
        <taxon>Chlorophyceae</taxon>
        <taxon>CS clade</taxon>
        <taxon>Chlamydomonadales</taxon>
        <taxon>Haematococcaceae</taxon>
        <taxon>Haematococcus</taxon>
    </lineage>
</organism>
<dbReference type="PROSITE" id="PS00055">
    <property type="entry name" value="RIBOSOMAL_S12"/>
    <property type="match status" value="1"/>
</dbReference>
<feature type="chain" id="PRO_5025671128" evidence="5">
    <location>
        <begin position="32"/>
        <end position="415"/>
    </location>
</feature>
<reference evidence="6 7" key="1">
    <citation type="submission" date="2020-02" db="EMBL/GenBank/DDBJ databases">
        <title>Draft genome sequence of Haematococcus lacustris strain NIES-144.</title>
        <authorList>
            <person name="Morimoto D."/>
            <person name="Nakagawa S."/>
            <person name="Yoshida T."/>
            <person name="Sawayama S."/>
        </authorList>
    </citation>
    <scope>NUCLEOTIDE SEQUENCE [LARGE SCALE GENOMIC DNA]</scope>
    <source>
        <strain evidence="6 7">NIES-144</strain>
    </source>
</reference>
<dbReference type="SUPFAM" id="SSF50249">
    <property type="entry name" value="Nucleic acid-binding proteins"/>
    <property type="match status" value="1"/>
</dbReference>
<keyword evidence="5" id="KW-0732">Signal</keyword>
<dbReference type="GO" id="GO:0015935">
    <property type="term" value="C:small ribosomal subunit"/>
    <property type="evidence" value="ECO:0007669"/>
    <property type="project" value="InterPro"/>
</dbReference>
<evidence type="ECO:0000313" key="6">
    <source>
        <dbReference type="EMBL" id="GFH06250.1"/>
    </source>
</evidence>
<keyword evidence="3" id="KW-0687">Ribonucleoprotein</keyword>
<accession>A0A699Y7V0</accession>
<evidence type="ECO:0000256" key="2">
    <source>
        <dbReference type="ARBA" id="ARBA00022980"/>
    </source>
</evidence>
<name>A0A699Y7V0_HAELA</name>
<evidence type="ECO:0000313" key="7">
    <source>
        <dbReference type="Proteomes" id="UP000485058"/>
    </source>
</evidence>
<keyword evidence="2 6" id="KW-0689">Ribosomal protein</keyword>
<comment type="caution">
    <text evidence="6">The sequence shown here is derived from an EMBL/GenBank/DDBJ whole genome shotgun (WGS) entry which is preliminary data.</text>
</comment>
<dbReference type="Gene3D" id="2.40.50.140">
    <property type="entry name" value="Nucleic acid-binding proteins"/>
    <property type="match status" value="1"/>
</dbReference>
<protein>
    <submittedName>
        <fullName evidence="6">Mitochondrial ribosomal protein S12</fullName>
    </submittedName>
</protein>
<evidence type="ECO:0000256" key="5">
    <source>
        <dbReference type="SAM" id="SignalP"/>
    </source>
</evidence>
<feature type="region of interest" description="Disordered" evidence="4">
    <location>
        <begin position="396"/>
        <end position="415"/>
    </location>
</feature>
<evidence type="ECO:0000256" key="4">
    <source>
        <dbReference type="SAM" id="MobiDB-lite"/>
    </source>
</evidence>
<keyword evidence="7" id="KW-1185">Reference proteome</keyword>
<dbReference type="PANTHER" id="PTHR11652">
    <property type="entry name" value="30S RIBOSOMAL PROTEIN S12 FAMILY MEMBER"/>
    <property type="match status" value="1"/>
</dbReference>